<evidence type="ECO:0000256" key="1">
    <source>
        <dbReference type="PROSITE-ProRule" id="PRU01360"/>
    </source>
</evidence>
<keyword evidence="1" id="KW-0998">Cell outer membrane</keyword>
<keyword evidence="1" id="KW-0813">Transport</keyword>
<dbReference type="InterPro" id="IPR037066">
    <property type="entry name" value="Plug_dom_sf"/>
</dbReference>
<name>A0A563VNG9_9CYAN</name>
<protein>
    <recommendedName>
        <fullName evidence="4">TonB-dependent receptor plug domain-containing protein</fullName>
    </recommendedName>
</protein>
<keyword evidence="3" id="KW-1185">Reference proteome</keyword>
<organism evidence="2 3">
    <name type="scientific">Hyella patelloides LEGE 07179</name>
    <dbReference type="NCBI Taxonomy" id="945734"/>
    <lineage>
        <taxon>Bacteria</taxon>
        <taxon>Bacillati</taxon>
        <taxon>Cyanobacteriota</taxon>
        <taxon>Cyanophyceae</taxon>
        <taxon>Pleurocapsales</taxon>
        <taxon>Hyellaceae</taxon>
        <taxon>Hyella</taxon>
    </lineage>
</organism>
<dbReference type="SUPFAM" id="SSF56935">
    <property type="entry name" value="Porins"/>
    <property type="match status" value="1"/>
</dbReference>
<dbReference type="Gene3D" id="2.170.130.10">
    <property type="entry name" value="TonB-dependent receptor, plug domain"/>
    <property type="match status" value="1"/>
</dbReference>
<evidence type="ECO:0000313" key="2">
    <source>
        <dbReference type="EMBL" id="VEP12969.1"/>
    </source>
</evidence>
<dbReference type="GO" id="GO:0009279">
    <property type="term" value="C:cell outer membrane"/>
    <property type="evidence" value="ECO:0007669"/>
    <property type="project" value="UniProtKB-SubCell"/>
</dbReference>
<dbReference type="InterPro" id="IPR039426">
    <property type="entry name" value="TonB-dep_rcpt-like"/>
</dbReference>
<dbReference type="PROSITE" id="PS52016">
    <property type="entry name" value="TONB_DEPENDENT_REC_3"/>
    <property type="match status" value="1"/>
</dbReference>
<comment type="similarity">
    <text evidence="1">Belongs to the TonB-dependent receptor family.</text>
</comment>
<keyword evidence="1" id="KW-1134">Transmembrane beta strand</keyword>
<evidence type="ECO:0000313" key="3">
    <source>
        <dbReference type="Proteomes" id="UP000320055"/>
    </source>
</evidence>
<keyword evidence="1" id="KW-0472">Membrane</keyword>
<reference evidence="2 3" key="1">
    <citation type="submission" date="2019-01" db="EMBL/GenBank/DDBJ databases">
        <authorList>
            <person name="Brito A."/>
        </authorList>
    </citation>
    <scope>NUCLEOTIDE SEQUENCE [LARGE SCALE GENOMIC DNA]</scope>
    <source>
        <strain evidence="2">1</strain>
    </source>
</reference>
<keyword evidence="1" id="KW-0812">Transmembrane</keyword>
<accession>A0A563VNG9</accession>
<dbReference type="AlphaFoldDB" id="A0A563VNG9"/>
<dbReference type="Proteomes" id="UP000320055">
    <property type="component" value="Unassembled WGS sequence"/>
</dbReference>
<dbReference type="EMBL" id="CAACVJ010000084">
    <property type="protein sequence ID" value="VEP12969.1"/>
    <property type="molecule type" value="Genomic_DNA"/>
</dbReference>
<proteinExistence type="inferred from homology"/>
<sequence length="51" mass="5481">MTPKKLKKLGRIEVTNGPTAIYGGQGTGGVVNIITRTPTEEGCRGRRSKPR</sequence>
<evidence type="ECO:0008006" key="4">
    <source>
        <dbReference type="Google" id="ProtNLM"/>
    </source>
</evidence>
<comment type="subcellular location">
    <subcellularLocation>
        <location evidence="1">Cell outer membrane</location>
        <topology evidence="1">Multi-pass membrane protein</topology>
    </subcellularLocation>
</comment>
<gene>
    <name evidence="2" type="ORF">H1P_1740014</name>
</gene>